<dbReference type="EC" id="2.7.1.167" evidence="11"/>
<accession>A0A6H9T4J2</accession>
<feature type="domain" description="Carbohydrate kinase PfkB" evidence="12">
    <location>
        <begin position="13"/>
        <end position="303"/>
    </location>
</feature>
<keyword evidence="9 11" id="KW-0511">Multifunctional enzyme</keyword>
<dbReference type="PANTHER" id="PTHR46969">
    <property type="entry name" value="BIFUNCTIONAL PROTEIN HLDE"/>
    <property type="match status" value="1"/>
</dbReference>
<dbReference type="InterPro" id="IPR011913">
    <property type="entry name" value="RfaE_dom_I"/>
</dbReference>
<keyword evidence="15" id="KW-1185">Reference proteome</keyword>
<dbReference type="CDD" id="cd01172">
    <property type="entry name" value="RfaE_like"/>
    <property type="match status" value="1"/>
</dbReference>
<evidence type="ECO:0000256" key="2">
    <source>
        <dbReference type="ARBA" id="ARBA00003753"/>
    </source>
</evidence>
<feature type="binding site" evidence="11">
    <location>
        <begin position="196"/>
        <end position="199"/>
    </location>
    <ligand>
        <name>ATP</name>
        <dbReference type="ChEBI" id="CHEBI:30616"/>
    </ligand>
</feature>
<evidence type="ECO:0000259" key="13">
    <source>
        <dbReference type="Pfam" id="PF01467"/>
    </source>
</evidence>
<comment type="function">
    <text evidence="2 11">Catalyzes the ADP transfer from ATP to D-glycero-beta-D-manno-heptose 1-phosphate, yielding ADP-D-glycero-beta-D-manno-heptose.</text>
</comment>
<dbReference type="InterPro" id="IPR002173">
    <property type="entry name" value="Carboh/pur_kinase_PfkB_CS"/>
</dbReference>
<sequence>MHKPQPANAIRPRILVVGDIMLDRYVIGGVSRISPEAPVPVLAVGREENRPGGAANVAANISAMGGDATLLAVVGHDSASIELQKCLQGYGVQTMFVSDPEGGTTQKTRLMAGAQQIARVDRDVRPTARTQALLLEEFRRVASDHDLIVFSDYAKGTLDHLPEFLAMAASLNVPTLVDPKRTDSAFYRGATLLKPNNSEFVGLFGDYTSEDELLERAHRALNELGLRHLVVTRGAKGMVYVSKDGHQGSIPTHARDVFDVSGAGDTVLSALALALARGTPVSEAVHVANVAAGIAVSHPGTYVVSADEVRNQLYPSRQRAPKLVDAATLGKLLLAHRQRGEVVVFTNGCFDTLHPGHVRFLDEARAQGDILVVGLNSDASMRELEGIGHPVHSFGDRAEVLAGLAAVDYVVGFDAPTPVKLIEFLEPDVLVKGGDYQVHDIVGNDVVSARGGRVAALAFHSGYPSARVVPKISAVRDQ</sequence>
<evidence type="ECO:0000313" key="14">
    <source>
        <dbReference type="EMBL" id="KAB0643799.1"/>
    </source>
</evidence>
<dbReference type="Proteomes" id="UP000430232">
    <property type="component" value="Unassembled WGS sequence"/>
</dbReference>
<feature type="region of interest" description="Cytidylyltransferase" evidence="11">
    <location>
        <begin position="345"/>
        <end position="478"/>
    </location>
</feature>
<keyword evidence="5 11" id="KW-0548">Nucleotidyltransferase</keyword>
<keyword evidence="6 11" id="KW-0547">Nucleotide-binding</keyword>
<dbReference type="GO" id="GO:0033786">
    <property type="term" value="F:heptose-1-phosphate adenylyltransferase activity"/>
    <property type="evidence" value="ECO:0007669"/>
    <property type="project" value="UniProtKB-UniRule"/>
</dbReference>
<dbReference type="Gene3D" id="3.40.1190.20">
    <property type="match status" value="1"/>
</dbReference>
<keyword evidence="8 11" id="KW-0067">ATP-binding</keyword>
<comment type="function">
    <text evidence="1 11">Catalyzes the phosphorylation of D-glycero-D-manno-heptose 7-phosphate at the C-1 position to selectively form D-glycero-beta-D-manno-heptose-1,7-bisphosphate.</text>
</comment>
<evidence type="ECO:0000256" key="1">
    <source>
        <dbReference type="ARBA" id="ARBA00002319"/>
    </source>
</evidence>
<dbReference type="EC" id="2.7.7.70" evidence="11"/>
<keyword evidence="7 11" id="KW-0418">Kinase</keyword>
<dbReference type="InterPro" id="IPR029056">
    <property type="entry name" value="Ribokinase-like"/>
</dbReference>
<comment type="pathway">
    <text evidence="11">Nucleotide-sugar biosynthesis; ADP-L-glycero-beta-D-manno-heptose biosynthesis; ADP-L-glycero-beta-D-manno-heptose from D-glycero-beta-D-manno-heptose 7-phosphate: step 3/4.</text>
</comment>
<dbReference type="PANTHER" id="PTHR46969:SF1">
    <property type="entry name" value="BIFUNCTIONAL PROTEIN HLDE"/>
    <property type="match status" value="1"/>
</dbReference>
<comment type="pathway">
    <text evidence="11">Nucleotide-sugar biosynthesis; ADP-L-glycero-beta-D-manno-heptose biosynthesis; ADP-L-glycero-beta-D-manno-heptose from D-glycero-beta-D-manno-heptose 7-phosphate: step 1/4.</text>
</comment>
<dbReference type="GO" id="GO:0097171">
    <property type="term" value="P:ADP-L-glycero-beta-D-manno-heptose biosynthetic process"/>
    <property type="evidence" value="ECO:0007669"/>
    <property type="project" value="UniProtKB-UniPathway"/>
</dbReference>
<dbReference type="PROSITE" id="PS00583">
    <property type="entry name" value="PFKB_KINASES_1"/>
    <property type="match status" value="1"/>
</dbReference>
<dbReference type="GO" id="GO:0033785">
    <property type="term" value="F:heptose 7-phosphate kinase activity"/>
    <property type="evidence" value="ECO:0007669"/>
    <property type="project" value="UniProtKB-UniRule"/>
</dbReference>
<evidence type="ECO:0000256" key="5">
    <source>
        <dbReference type="ARBA" id="ARBA00022695"/>
    </source>
</evidence>
<comment type="catalytic activity">
    <reaction evidence="11">
        <text>D-glycero-beta-D-manno-heptose 1-phosphate + ATP + H(+) = ADP-D-glycero-beta-D-manno-heptose + diphosphate</text>
        <dbReference type="Rhea" id="RHEA:27465"/>
        <dbReference type="ChEBI" id="CHEBI:15378"/>
        <dbReference type="ChEBI" id="CHEBI:30616"/>
        <dbReference type="ChEBI" id="CHEBI:33019"/>
        <dbReference type="ChEBI" id="CHEBI:59967"/>
        <dbReference type="ChEBI" id="CHEBI:61593"/>
        <dbReference type="EC" id="2.7.7.70"/>
    </reaction>
</comment>
<evidence type="ECO:0000256" key="11">
    <source>
        <dbReference type="HAMAP-Rule" id="MF_01603"/>
    </source>
</evidence>
<dbReference type="GeneID" id="99789446"/>
<dbReference type="InterPro" id="IPR014729">
    <property type="entry name" value="Rossmann-like_a/b/a_fold"/>
</dbReference>
<dbReference type="GO" id="GO:0005524">
    <property type="term" value="F:ATP binding"/>
    <property type="evidence" value="ECO:0007669"/>
    <property type="project" value="UniProtKB-UniRule"/>
</dbReference>
<dbReference type="GO" id="GO:0005829">
    <property type="term" value="C:cytosol"/>
    <property type="evidence" value="ECO:0007669"/>
    <property type="project" value="TreeGrafter"/>
</dbReference>
<comment type="catalytic activity">
    <reaction evidence="11">
        <text>D-glycero-beta-D-manno-heptose 7-phosphate + ATP = D-glycero-beta-D-manno-heptose 1,7-bisphosphate + ADP + H(+)</text>
        <dbReference type="Rhea" id="RHEA:27473"/>
        <dbReference type="ChEBI" id="CHEBI:15378"/>
        <dbReference type="ChEBI" id="CHEBI:30616"/>
        <dbReference type="ChEBI" id="CHEBI:60204"/>
        <dbReference type="ChEBI" id="CHEBI:60208"/>
        <dbReference type="ChEBI" id="CHEBI:456216"/>
        <dbReference type="EC" id="2.7.1.167"/>
    </reaction>
</comment>
<gene>
    <name evidence="11" type="primary">hldE</name>
    <name evidence="14" type="ORF">F7R21_05265</name>
</gene>
<dbReference type="InterPro" id="IPR011611">
    <property type="entry name" value="PfkB_dom"/>
</dbReference>
<dbReference type="OrthoDB" id="9802794at2"/>
<evidence type="ECO:0000256" key="10">
    <source>
        <dbReference type="ARBA" id="ARBA00023277"/>
    </source>
</evidence>
<evidence type="ECO:0000256" key="3">
    <source>
        <dbReference type="ARBA" id="ARBA00004713"/>
    </source>
</evidence>
<protein>
    <recommendedName>
        <fullName evidence="11">Bifunctional protein HldE</fullName>
    </recommendedName>
    <domain>
        <recommendedName>
            <fullName evidence="11">D-beta-D-heptose 7-phosphate kinase</fullName>
            <ecNumber evidence="11">2.7.1.167</ecNumber>
        </recommendedName>
        <alternativeName>
            <fullName evidence="11">D-beta-D-heptose 7-phosphotransferase</fullName>
        </alternativeName>
        <alternativeName>
            <fullName evidence="11">D-glycero-beta-D-manno-heptose-7-phosphate kinase</fullName>
        </alternativeName>
    </domain>
    <domain>
        <recommendedName>
            <fullName evidence="11">D-beta-D-heptose 1-phosphate adenylyltransferase</fullName>
            <ecNumber evidence="11">2.7.7.70</ecNumber>
        </recommendedName>
        <alternativeName>
            <fullName evidence="11">D-glycero-beta-D-manno-heptose 1-phosphate adenylyltransferase</fullName>
        </alternativeName>
    </domain>
</protein>
<dbReference type="RefSeq" id="WP_151063271.1">
    <property type="nucleotide sequence ID" value="NZ_CABVPL010000011.1"/>
</dbReference>
<comment type="subunit">
    <text evidence="11">Homodimer.</text>
</comment>
<dbReference type="InterPro" id="IPR004821">
    <property type="entry name" value="Cyt_trans-like"/>
</dbReference>
<dbReference type="UniPathway" id="UPA00958"/>
<dbReference type="FunFam" id="3.40.1190.20:FF:000002">
    <property type="entry name" value="Bifunctional protein HldE"/>
    <property type="match status" value="1"/>
</dbReference>
<dbReference type="Gene3D" id="3.40.50.620">
    <property type="entry name" value="HUPs"/>
    <property type="match status" value="1"/>
</dbReference>
<dbReference type="EMBL" id="VZOJ01000008">
    <property type="protein sequence ID" value="KAB0643799.1"/>
    <property type="molecule type" value="Genomic_DNA"/>
</dbReference>
<dbReference type="InterPro" id="IPR023030">
    <property type="entry name" value="Bifunc_HldE"/>
</dbReference>
<dbReference type="SUPFAM" id="SSF52374">
    <property type="entry name" value="Nucleotidylyl transferase"/>
    <property type="match status" value="1"/>
</dbReference>
<dbReference type="GO" id="GO:0016773">
    <property type="term" value="F:phosphotransferase activity, alcohol group as acceptor"/>
    <property type="evidence" value="ECO:0007669"/>
    <property type="project" value="InterPro"/>
</dbReference>
<dbReference type="AlphaFoldDB" id="A0A6H9T4J2"/>
<dbReference type="NCBIfam" id="TIGR00125">
    <property type="entry name" value="cyt_tran_rel"/>
    <property type="match status" value="1"/>
</dbReference>
<dbReference type="Pfam" id="PF00294">
    <property type="entry name" value="PfkB"/>
    <property type="match status" value="1"/>
</dbReference>
<dbReference type="Pfam" id="PF01467">
    <property type="entry name" value="CTP_transf_like"/>
    <property type="match status" value="1"/>
</dbReference>
<evidence type="ECO:0000313" key="15">
    <source>
        <dbReference type="Proteomes" id="UP000430232"/>
    </source>
</evidence>
<keyword evidence="4 11" id="KW-0808">Transferase</keyword>
<evidence type="ECO:0000256" key="8">
    <source>
        <dbReference type="ARBA" id="ARBA00022840"/>
    </source>
</evidence>
<dbReference type="HAMAP" id="MF_01603">
    <property type="entry name" value="HldE"/>
    <property type="match status" value="1"/>
</dbReference>
<name>A0A6H9T4J2_9BURK</name>
<dbReference type="UniPathway" id="UPA00356">
    <property type="reaction ID" value="UER00437"/>
</dbReference>
<organism evidence="14 15">
    <name type="scientific">Burkholderia latens</name>
    <dbReference type="NCBI Taxonomy" id="488446"/>
    <lineage>
        <taxon>Bacteria</taxon>
        <taxon>Pseudomonadati</taxon>
        <taxon>Pseudomonadota</taxon>
        <taxon>Betaproteobacteria</taxon>
        <taxon>Burkholderiales</taxon>
        <taxon>Burkholderiaceae</taxon>
        <taxon>Burkholderia</taxon>
        <taxon>Burkholderia cepacia complex</taxon>
    </lineage>
</organism>
<keyword evidence="10 11" id="KW-0119">Carbohydrate metabolism</keyword>
<comment type="pathway">
    <text evidence="3">Bacterial outer membrane biogenesis; LPS core biosynthesis.</text>
</comment>
<dbReference type="PROSITE" id="PS00584">
    <property type="entry name" value="PFKB_KINASES_2"/>
    <property type="match status" value="1"/>
</dbReference>
<comment type="similarity">
    <text evidence="11">In the C-terminal section; belongs to the cytidylyltransferase family.</text>
</comment>
<comment type="similarity">
    <text evidence="11">In the N-terminal section; belongs to the carbohydrate kinase PfkB family.</text>
</comment>
<comment type="caution">
    <text evidence="14">The sequence shown here is derived from an EMBL/GenBank/DDBJ whole genome shotgun (WGS) entry which is preliminary data.</text>
</comment>
<feature type="active site" evidence="11">
    <location>
        <position position="265"/>
    </location>
</feature>
<evidence type="ECO:0000256" key="9">
    <source>
        <dbReference type="ARBA" id="ARBA00023268"/>
    </source>
</evidence>
<evidence type="ECO:0000256" key="7">
    <source>
        <dbReference type="ARBA" id="ARBA00022777"/>
    </source>
</evidence>
<evidence type="ECO:0000259" key="12">
    <source>
        <dbReference type="Pfam" id="PF00294"/>
    </source>
</evidence>
<proteinExistence type="inferred from homology"/>
<dbReference type="SUPFAM" id="SSF53613">
    <property type="entry name" value="Ribokinase-like"/>
    <property type="match status" value="1"/>
</dbReference>
<feature type="region of interest" description="Ribokinase" evidence="11">
    <location>
        <begin position="1"/>
        <end position="320"/>
    </location>
</feature>
<evidence type="ECO:0000256" key="6">
    <source>
        <dbReference type="ARBA" id="ARBA00022741"/>
    </source>
</evidence>
<feature type="domain" description="Cytidyltransferase-like" evidence="13">
    <location>
        <begin position="345"/>
        <end position="437"/>
    </location>
</feature>
<evidence type="ECO:0000256" key="4">
    <source>
        <dbReference type="ARBA" id="ARBA00022679"/>
    </source>
</evidence>
<reference evidence="14 15" key="1">
    <citation type="submission" date="2019-09" db="EMBL/GenBank/DDBJ databases">
        <title>Draft genome sequences of 48 bacterial type strains from the CCUG.</title>
        <authorList>
            <person name="Tunovic T."/>
            <person name="Pineiro-Iglesias B."/>
            <person name="Unosson C."/>
            <person name="Inganas E."/>
            <person name="Ohlen M."/>
            <person name="Cardew S."/>
            <person name="Jensie-Markopoulos S."/>
            <person name="Salva-Serra F."/>
            <person name="Jaen-Luchoro D."/>
            <person name="Karlsson R."/>
            <person name="Svensson-Stadler L."/>
            <person name="Chun J."/>
            <person name="Moore E."/>
        </authorList>
    </citation>
    <scope>NUCLEOTIDE SEQUENCE [LARGE SCALE GENOMIC DNA]</scope>
    <source>
        <strain evidence="14 15">CCUG 54555</strain>
    </source>
</reference>
<dbReference type="GO" id="GO:0009244">
    <property type="term" value="P:lipopolysaccharide core region biosynthetic process"/>
    <property type="evidence" value="ECO:0007669"/>
    <property type="project" value="UniProtKB-UniPathway"/>
</dbReference>